<keyword evidence="9" id="KW-0256">Endoplasmic reticulum</keyword>
<dbReference type="GO" id="GO:0005741">
    <property type="term" value="C:mitochondrial outer membrane"/>
    <property type="evidence" value="ECO:0007669"/>
    <property type="project" value="UniProtKB-SubCell"/>
</dbReference>
<comment type="catalytic activity">
    <reaction evidence="16">
        <text>RX + glutathione = an S-substituted glutathione + a halide anion + H(+)</text>
        <dbReference type="Rhea" id="RHEA:16437"/>
        <dbReference type="ChEBI" id="CHEBI:15378"/>
        <dbReference type="ChEBI" id="CHEBI:16042"/>
        <dbReference type="ChEBI" id="CHEBI:17792"/>
        <dbReference type="ChEBI" id="CHEBI:57925"/>
        <dbReference type="ChEBI" id="CHEBI:90779"/>
        <dbReference type="EC" id="2.5.1.18"/>
    </reaction>
    <physiologicalReaction direction="left-to-right" evidence="16">
        <dbReference type="Rhea" id="RHEA:16438"/>
    </physiologicalReaction>
</comment>
<dbReference type="InterPro" id="IPR023352">
    <property type="entry name" value="MAPEG-like_dom_sf"/>
</dbReference>
<evidence type="ECO:0000256" key="7">
    <source>
        <dbReference type="ARBA" id="ARBA00022692"/>
    </source>
</evidence>
<accession>A0A9Q1C4H2</accession>
<name>A0A9Q1C4H2_HOLLE</name>
<comment type="subunit">
    <text evidence="14">Homotrimer; The trimer binds only one molecule of glutathione.</text>
</comment>
<dbReference type="Gene3D" id="1.20.120.550">
    <property type="entry name" value="Membrane associated eicosanoid/glutathione metabolism-like domain"/>
    <property type="match status" value="1"/>
</dbReference>
<comment type="function">
    <text evidence="1">Conjugation of reduced glutathione to a wide number of exogenous and endogenous hydrophobic electrophiles.</text>
</comment>
<comment type="subcellular location">
    <subcellularLocation>
        <location evidence="3">Endoplasmic reticulum membrane</location>
        <topology evidence="3">Multi-pass membrane protein</topology>
    </subcellularLocation>
    <subcellularLocation>
        <location evidence="2">Mitochondrion outer membrane</location>
    </subcellularLocation>
</comment>
<evidence type="ECO:0000256" key="9">
    <source>
        <dbReference type="ARBA" id="ARBA00022824"/>
    </source>
</evidence>
<dbReference type="PANTHER" id="PTHR10689">
    <property type="entry name" value="MICROSOMAL GLUTATHIONE S-TRANSFERASE 1"/>
    <property type="match status" value="1"/>
</dbReference>
<comment type="similarity">
    <text evidence="4">Belongs to the MAPEG family.</text>
</comment>
<evidence type="ECO:0000256" key="3">
    <source>
        <dbReference type="ARBA" id="ARBA00004477"/>
    </source>
</evidence>
<dbReference type="OrthoDB" id="193139at2759"/>
<keyword evidence="7" id="KW-0812">Transmembrane</keyword>
<reference evidence="17" key="1">
    <citation type="submission" date="2021-10" db="EMBL/GenBank/DDBJ databases">
        <title>Tropical sea cucumber genome reveals ecological adaptation and Cuvierian tubules defense mechanism.</title>
        <authorList>
            <person name="Chen T."/>
        </authorList>
    </citation>
    <scope>NUCLEOTIDE SEQUENCE</scope>
    <source>
        <strain evidence="17">Nanhai2018</strain>
        <tissue evidence="17">Muscle</tissue>
    </source>
</reference>
<keyword evidence="18" id="KW-1185">Reference proteome</keyword>
<evidence type="ECO:0000256" key="12">
    <source>
        <dbReference type="ARBA" id="ARBA00023128"/>
    </source>
</evidence>
<evidence type="ECO:0000256" key="1">
    <source>
        <dbReference type="ARBA" id="ARBA00003701"/>
    </source>
</evidence>
<evidence type="ECO:0000256" key="5">
    <source>
        <dbReference type="ARBA" id="ARBA00012452"/>
    </source>
</evidence>
<gene>
    <name evidence="17" type="ORF">HOLleu_15652</name>
</gene>
<dbReference type="InterPro" id="IPR040162">
    <property type="entry name" value="MGST1-like"/>
</dbReference>
<proteinExistence type="inferred from homology"/>
<dbReference type="PANTHER" id="PTHR10689:SF6">
    <property type="entry name" value="MICROSOMAL GLUTATHIONE S-TRANSFERASE 1"/>
    <property type="match status" value="1"/>
</dbReference>
<evidence type="ECO:0000256" key="6">
    <source>
        <dbReference type="ARBA" id="ARBA00022679"/>
    </source>
</evidence>
<dbReference type="AlphaFoldDB" id="A0A9Q1C4H2"/>
<evidence type="ECO:0000256" key="14">
    <source>
        <dbReference type="ARBA" id="ARBA00038540"/>
    </source>
</evidence>
<dbReference type="InterPro" id="IPR001129">
    <property type="entry name" value="Membr-assoc_MAPEG"/>
</dbReference>
<evidence type="ECO:0000256" key="16">
    <source>
        <dbReference type="ARBA" id="ARBA00049385"/>
    </source>
</evidence>
<evidence type="ECO:0000256" key="15">
    <source>
        <dbReference type="ARBA" id="ARBA00039397"/>
    </source>
</evidence>
<evidence type="ECO:0000256" key="13">
    <source>
        <dbReference type="ARBA" id="ARBA00023136"/>
    </source>
</evidence>
<evidence type="ECO:0000256" key="10">
    <source>
        <dbReference type="ARBA" id="ARBA00022989"/>
    </source>
</evidence>
<dbReference type="GO" id="GO:0004364">
    <property type="term" value="F:glutathione transferase activity"/>
    <property type="evidence" value="ECO:0007669"/>
    <property type="project" value="UniProtKB-EC"/>
</dbReference>
<keyword evidence="8" id="KW-1000">Mitochondrion outer membrane</keyword>
<organism evidence="17 18">
    <name type="scientific">Holothuria leucospilota</name>
    <name type="common">Black long sea cucumber</name>
    <name type="synonym">Mertensiothuria leucospilota</name>
    <dbReference type="NCBI Taxonomy" id="206669"/>
    <lineage>
        <taxon>Eukaryota</taxon>
        <taxon>Metazoa</taxon>
        <taxon>Echinodermata</taxon>
        <taxon>Eleutherozoa</taxon>
        <taxon>Echinozoa</taxon>
        <taxon>Holothuroidea</taxon>
        <taxon>Aspidochirotacea</taxon>
        <taxon>Aspidochirotida</taxon>
        <taxon>Holothuriidae</taxon>
        <taxon>Holothuria</taxon>
    </lineage>
</organism>
<dbReference type="EC" id="2.5.1.18" evidence="5"/>
<keyword evidence="6" id="KW-0808">Transferase</keyword>
<dbReference type="EMBL" id="JAIZAY010000007">
    <property type="protein sequence ID" value="KAJ8038275.1"/>
    <property type="molecule type" value="Genomic_DNA"/>
</dbReference>
<evidence type="ECO:0000256" key="4">
    <source>
        <dbReference type="ARBA" id="ARBA00010459"/>
    </source>
</evidence>
<dbReference type="Proteomes" id="UP001152320">
    <property type="component" value="Chromosome 7"/>
</dbReference>
<evidence type="ECO:0000313" key="18">
    <source>
        <dbReference type="Proteomes" id="UP001152320"/>
    </source>
</evidence>
<dbReference type="GO" id="GO:0005789">
    <property type="term" value="C:endoplasmic reticulum membrane"/>
    <property type="evidence" value="ECO:0007669"/>
    <property type="project" value="UniProtKB-SubCell"/>
</dbReference>
<protein>
    <recommendedName>
        <fullName evidence="15">Microsomal glutathione S-transferase 1</fullName>
        <ecNumber evidence="5">2.5.1.18</ecNumber>
    </recommendedName>
</protein>
<keyword evidence="13" id="KW-0472">Membrane</keyword>
<dbReference type="Pfam" id="PF01124">
    <property type="entry name" value="MAPEG"/>
    <property type="match status" value="1"/>
</dbReference>
<evidence type="ECO:0000256" key="2">
    <source>
        <dbReference type="ARBA" id="ARBA00004294"/>
    </source>
</evidence>
<evidence type="ECO:0000313" key="17">
    <source>
        <dbReference type="EMBL" id="KAJ8038275.1"/>
    </source>
</evidence>
<keyword evidence="11" id="KW-0007">Acetylation</keyword>
<comment type="caution">
    <text evidence="17">The sequence shown here is derived from an EMBL/GenBank/DDBJ whole genome shotgun (WGS) entry which is preliminary data.</text>
</comment>
<keyword evidence="10" id="KW-1133">Transmembrane helix</keyword>
<dbReference type="SUPFAM" id="SSF161084">
    <property type="entry name" value="MAPEG domain-like"/>
    <property type="match status" value="1"/>
</dbReference>
<evidence type="ECO:0000256" key="11">
    <source>
        <dbReference type="ARBA" id="ARBA00022990"/>
    </source>
</evidence>
<sequence>MFVTVSIFLVFNRHVQVFLTKEDYVGFSGDLELDDIRRRLSVKDPEIERIRSCHRNDMENIPAFLAVGLLYVITNPREDLVSLHFRIFTLSRIVHTIAYLLPLPQPSRFLGFLIGTLSIVSMAVQTLISGKL</sequence>
<evidence type="ECO:0000256" key="8">
    <source>
        <dbReference type="ARBA" id="ARBA00022787"/>
    </source>
</evidence>
<keyword evidence="12" id="KW-0496">Mitochondrion</keyword>